<accession>A0A0F8A4N8</accession>
<dbReference type="SUPFAM" id="SSF47616">
    <property type="entry name" value="GST C-terminal domain-like"/>
    <property type="match status" value="1"/>
</dbReference>
<dbReference type="Proteomes" id="UP000054481">
    <property type="component" value="Unassembled WGS sequence"/>
</dbReference>
<reference evidence="2 3" key="1">
    <citation type="journal article" date="2014" name="Genome Biol. Evol.">
        <title>Comparative genomics and transcriptomics analyses reveal divergent lifestyle features of nematode endoparasitic fungus Hirsutella minnesotensis.</title>
        <authorList>
            <person name="Lai Y."/>
            <person name="Liu K."/>
            <person name="Zhang X."/>
            <person name="Zhang X."/>
            <person name="Li K."/>
            <person name="Wang N."/>
            <person name="Shu C."/>
            <person name="Wu Y."/>
            <person name="Wang C."/>
            <person name="Bushley K.E."/>
            <person name="Xiang M."/>
            <person name="Liu X."/>
        </authorList>
    </citation>
    <scope>NUCLEOTIDE SEQUENCE [LARGE SCALE GENOMIC DNA]</scope>
    <source>
        <strain evidence="2 3">3608</strain>
    </source>
</reference>
<sequence length="304" mass="32866">MLPRPDVARLGIAYRRIPIMAIGRDVYLDTRLQLRKLEELPGPKPKLGSERGDDQVVERLLSIAATDGGVFRTAAALLPPTLPLLKDPAFQRDRADLMGAPFDPEALSHGRPEALRELLGVFELLETTLLADGRNWLLKTDGPGLADLEAVWPLHWMTIGMPPGHLPQDHFSPATFPKVYAWIRRFDAAVSEASAKLGKPKTLKGGEAARLVAQAPWHEAERPVDAADFVAAAVQGGIRKGDAVAVRPTDTGTSRTDTGALVSLDKDEVVFETSVEGGGSVRVHAPRHGFRVTRAKDGLPSGKL</sequence>
<organism evidence="2 3">
    <name type="scientific">Hirsutella minnesotensis 3608</name>
    <dbReference type="NCBI Taxonomy" id="1043627"/>
    <lineage>
        <taxon>Eukaryota</taxon>
        <taxon>Fungi</taxon>
        <taxon>Dikarya</taxon>
        <taxon>Ascomycota</taxon>
        <taxon>Pezizomycotina</taxon>
        <taxon>Sordariomycetes</taxon>
        <taxon>Hypocreomycetidae</taxon>
        <taxon>Hypocreales</taxon>
        <taxon>Ophiocordycipitaceae</taxon>
        <taxon>Hirsutella</taxon>
    </lineage>
</organism>
<dbReference type="EMBL" id="KQ030531">
    <property type="protein sequence ID" value="KJZ73904.1"/>
    <property type="molecule type" value="Genomic_DNA"/>
</dbReference>
<evidence type="ECO:0000313" key="2">
    <source>
        <dbReference type="EMBL" id="KJZ73904.1"/>
    </source>
</evidence>
<gene>
    <name evidence="2" type="ORF">HIM_06797</name>
</gene>
<proteinExistence type="predicted"/>
<name>A0A0F8A4N8_9HYPO</name>
<dbReference type="Gene3D" id="3.40.30.110">
    <property type="match status" value="2"/>
</dbReference>
<dbReference type="InterPro" id="IPR036282">
    <property type="entry name" value="Glutathione-S-Trfase_C_sf"/>
</dbReference>
<evidence type="ECO:0000313" key="3">
    <source>
        <dbReference type="Proteomes" id="UP000054481"/>
    </source>
</evidence>
<dbReference type="OrthoDB" id="202840at2759"/>
<feature type="domain" description="DUF7962" evidence="1">
    <location>
        <begin position="74"/>
        <end position="194"/>
    </location>
</feature>
<protein>
    <recommendedName>
        <fullName evidence="1">DUF7962 domain-containing protein</fullName>
    </recommendedName>
</protein>
<dbReference type="AlphaFoldDB" id="A0A0F8A4N8"/>
<evidence type="ECO:0000259" key="1">
    <source>
        <dbReference type="Pfam" id="PF25907"/>
    </source>
</evidence>
<dbReference type="Pfam" id="PF25907">
    <property type="entry name" value="DUF7962"/>
    <property type="match status" value="1"/>
</dbReference>
<dbReference type="CDD" id="cd00299">
    <property type="entry name" value="GST_C_family"/>
    <property type="match status" value="1"/>
</dbReference>
<dbReference type="InterPro" id="IPR058268">
    <property type="entry name" value="DUF7962"/>
</dbReference>
<keyword evidence="3" id="KW-1185">Reference proteome</keyword>